<name>M6FJK7_9LEPT</name>
<accession>M6FJK7</accession>
<gene>
    <name evidence="1" type="ORF">LEP1GSC038_4650</name>
</gene>
<dbReference type="AlphaFoldDB" id="M6FJK7"/>
<proteinExistence type="predicted"/>
<reference evidence="1 2" key="1">
    <citation type="submission" date="2013-01" db="EMBL/GenBank/DDBJ databases">
        <authorList>
            <person name="Harkins D.M."/>
            <person name="Durkin A.S."/>
            <person name="Brinkac L.M."/>
            <person name="Haft D.H."/>
            <person name="Selengut J.D."/>
            <person name="Sanka R."/>
            <person name="DePew J."/>
            <person name="Purushe J."/>
            <person name="Hospenthal D.R."/>
            <person name="Murray C.K."/>
            <person name="Pimentel G."/>
            <person name="Wasfy M."/>
            <person name="Vinetz J.M."/>
            <person name="Sutton G.G."/>
            <person name="Nierman W.C."/>
            <person name="Fouts D.E."/>
        </authorList>
    </citation>
    <scope>NUCLEOTIDE SEQUENCE [LARGE SCALE GENOMIC DNA]</scope>
    <source>
        <strain evidence="1 2">2006001855</strain>
    </source>
</reference>
<sequence length="70" mass="8496">MRVAVCRSFLPAVSEIENLRFLRNFQKSVQYIPTGFMKLEYRSFFRFLYKAETENFFDSKISRILFQIIN</sequence>
<dbReference type="EMBL" id="AFJM02000035">
    <property type="protein sequence ID" value="EMM72958.1"/>
    <property type="molecule type" value="Genomic_DNA"/>
</dbReference>
<comment type="caution">
    <text evidence="1">The sequence shown here is derived from an EMBL/GenBank/DDBJ whole genome shotgun (WGS) entry which is preliminary data.</text>
</comment>
<dbReference type="Proteomes" id="UP000012101">
    <property type="component" value="Unassembled WGS sequence"/>
</dbReference>
<evidence type="ECO:0000313" key="1">
    <source>
        <dbReference type="EMBL" id="EMM72958.1"/>
    </source>
</evidence>
<organism evidence="1 2">
    <name type="scientific">Leptospira weilii str. 2006001855</name>
    <dbReference type="NCBI Taxonomy" id="996804"/>
    <lineage>
        <taxon>Bacteria</taxon>
        <taxon>Pseudomonadati</taxon>
        <taxon>Spirochaetota</taxon>
        <taxon>Spirochaetia</taxon>
        <taxon>Leptospirales</taxon>
        <taxon>Leptospiraceae</taxon>
        <taxon>Leptospira</taxon>
    </lineage>
</organism>
<evidence type="ECO:0000313" key="2">
    <source>
        <dbReference type="Proteomes" id="UP000012101"/>
    </source>
</evidence>
<protein>
    <submittedName>
        <fullName evidence="1">Uncharacterized protein</fullName>
    </submittedName>
</protein>